<keyword evidence="3" id="KW-1185">Reference proteome</keyword>
<keyword evidence="1" id="KW-0812">Transmembrane</keyword>
<feature type="transmembrane region" description="Helical" evidence="1">
    <location>
        <begin position="184"/>
        <end position="202"/>
    </location>
</feature>
<feature type="transmembrane region" description="Helical" evidence="1">
    <location>
        <begin position="140"/>
        <end position="164"/>
    </location>
</feature>
<sequence length="335" mass="37343">MSSNNASVIQGDTIRVENATIGYVYNAFLINFLLLGIYTTVYFGTLYIYLTSKTSRNLVVLSAITVQYLLNVEQTVIEWIWINILFETIGESKSAAVAYSTVGPSWSYLLTNINAFLLAVIADSLMIWRCYNVWNGSIRAILLPSLLLLAEIGVGIANIVKISVDRFNSIKYFSGHSLWTQTSLALFSTFALTMITTSLIVYRIYNVARYNNLPNRTKTTFKGIVDFIVQSSAVYSVVLLLYAISWTITESSSAAPTIQQIPQNYLLRFTEQVSFIFAGMAPTVMVARIARVSSKDMDREIVTARISDLRFQTATRDAAASEAFVESSVAEESEK</sequence>
<name>A0A0D2M2K9_HYPSF</name>
<evidence type="ECO:0008006" key="4">
    <source>
        <dbReference type="Google" id="ProtNLM"/>
    </source>
</evidence>
<feature type="transmembrane region" description="Helical" evidence="1">
    <location>
        <begin position="106"/>
        <end position="128"/>
    </location>
</feature>
<dbReference type="OrthoDB" id="2873242at2759"/>
<dbReference type="EMBL" id="KN817604">
    <property type="protein sequence ID" value="KJA17418.1"/>
    <property type="molecule type" value="Genomic_DNA"/>
</dbReference>
<keyword evidence="1" id="KW-0472">Membrane</keyword>
<protein>
    <recommendedName>
        <fullName evidence="4">G-protein coupled receptors family 1 profile domain-containing protein</fullName>
    </recommendedName>
</protein>
<accession>A0A0D2M2K9</accession>
<organism evidence="2 3">
    <name type="scientific">Hypholoma sublateritium (strain FD-334 SS-4)</name>
    <dbReference type="NCBI Taxonomy" id="945553"/>
    <lineage>
        <taxon>Eukaryota</taxon>
        <taxon>Fungi</taxon>
        <taxon>Dikarya</taxon>
        <taxon>Basidiomycota</taxon>
        <taxon>Agaricomycotina</taxon>
        <taxon>Agaricomycetes</taxon>
        <taxon>Agaricomycetidae</taxon>
        <taxon>Agaricales</taxon>
        <taxon>Agaricineae</taxon>
        <taxon>Strophariaceae</taxon>
        <taxon>Hypholoma</taxon>
    </lineage>
</organism>
<evidence type="ECO:0000313" key="2">
    <source>
        <dbReference type="EMBL" id="KJA17418.1"/>
    </source>
</evidence>
<keyword evidence="1" id="KW-1133">Transmembrane helix</keyword>
<feature type="transmembrane region" description="Helical" evidence="1">
    <location>
        <begin position="28"/>
        <end position="50"/>
    </location>
</feature>
<dbReference type="Proteomes" id="UP000054270">
    <property type="component" value="Unassembled WGS sequence"/>
</dbReference>
<evidence type="ECO:0000256" key="1">
    <source>
        <dbReference type="SAM" id="Phobius"/>
    </source>
</evidence>
<dbReference type="OMA" id="RCIILAM"/>
<evidence type="ECO:0000313" key="3">
    <source>
        <dbReference type="Proteomes" id="UP000054270"/>
    </source>
</evidence>
<feature type="transmembrane region" description="Helical" evidence="1">
    <location>
        <begin position="272"/>
        <end position="290"/>
    </location>
</feature>
<gene>
    <name evidence="2" type="ORF">HYPSUDRAFT_218932</name>
</gene>
<feature type="transmembrane region" description="Helical" evidence="1">
    <location>
        <begin position="223"/>
        <end position="244"/>
    </location>
</feature>
<dbReference type="AlphaFoldDB" id="A0A0D2M2K9"/>
<reference evidence="3" key="1">
    <citation type="submission" date="2014-04" db="EMBL/GenBank/DDBJ databases">
        <title>Evolutionary Origins and Diversification of the Mycorrhizal Mutualists.</title>
        <authorList>
            <consortium name="DOE Joint Genome Institute"/>
            <consortium name="Mycorrhizal Genomics Consortium"/>
            <person name="Kohler A."/>
            <person name="Kuo A."/>
            <person name="Nagy L.G."/>
            <person name="Floudas D."/>
            <person name="Copeland A."/>
            <person name="Barry K.W."/>
            <person name="Cichocki N."/>
            <person name="Veneault-Fourrey C."/>
            <person name="LaButti K."/>
            <person name="Lindquist E.A."/>
            <person name="Lipzen A."/>
            <person name="Lundell T."/>
            <person name="Morin E."/>
            <person name="Murat C."/>
            <person name="Riley R."/>
            <person name="Ohm R."/>
            <person name="Sun H."/>
            <person name="Tunlid A."/>
            <person name="Henrissat B."/>
            <person name="Grigoriev I.V."/>
            <person name="Hibbett D.S."/>
            <person name="Martin F."/>
        </authorList>
    </citation>
    <scope>NUCLEOTIDE SEQUENCE [LARGE SCALE GENOMIC DNA]</scope>
    <source>
        <strain evidence="3">FD-334 SS-4</strain>
    </source>
</reference>
<proteinExistence type="predicted"/>